<accession>A0A3P3QDZ6</accession>
<protein>
    <recommendedName>
        <fullName evidence="9">Apolipoprotein N-acyltransferase</fullName>
        <shortName evidence="9">ALP N-acyltransferase</shortName>
        <ecNumber evidence="9">2.3.1.269</ecNumber>
    </recommendedName>
</protein>
<dbReference type="UniPathway" id="UPA00666"/>
<keyword evidence="8 9" id="KW-0012">Acyltransferase</keyword>
<evidence type="ECO:0000313" key="11">
    <source>
        <dbReference type="EMBL" id="RRJ19437.1"/>
    </source>
</evidence>
<evidence type="ECO:0000256" key="9">
    <source>
        <dbReference type="HAMAP-Rule" id="MF_01148"/>
    </source>
</evidence>
<feature type="transmembrane region" description="Helical" evidence="9">
    <location>
        <begin position="28"/>
        <end position="46"/>
    </location>
</feature>
<dbReference type="PANTHER" id="PTHR38686:SF1">
    <property type="entry name" value="APOLIPOPROTEIN N-ACYLTRANSFERASE"/>
    <property type="match status" value="1"/>
</dbReference>
<comment type="caution">
    <text evidence="11">The sequence shown here is derived from an EMBL/GenBank/DDBJ whole genome shotgun (WGS) entry which is preliminary data.</text>
</comment>
<dbReference type="EC" id="2.3.1.269" evidence="9"/>
<dbReference type="InterPro" id="IPR004563">
    <property type="entry name" value="Apolipo_AcylTrfase"/>
</dbReference>
<sequence length="509" mass="56316">MLLLKTSWFPALLLAGLGALNTLAFAPFSYHMLPLLTLSVLAYCLLQAQSSKQAALFGYAYGLGWFGVGISWVHVSIATFGGMPLMASLAIMALLVGYLALFPALASWFSWRFRGNFWFPLLLASCWFIAENIRSWFLTGFPWLSVGYSQTDAWMAPWATVVGETGISFFMLLIAGAVAVAIQSKLWVWPAIAAIVLLVSPALNAIKGWQETGEQVKVALVQGNIAQDLRWDPEQEAVTMRKYMELSRPHLNTDLMIWPEAAIPQLEPLALAYLFNLDMLAAENNTAVVTGILDYKENGDAYNGIIVLGKFGKDATGGDYRYNTSNRYQKHHLLPVGEFVPFQDVLKYVAPLFNLPMSSFSRGAWLQPNLQANGYSLLAALCFEIAFPRQMIANFSDNTHFLLTVSNDAWFGDSIGPHQHLEIARMRALELGRPLLRATNNGITAVVTADGNEQARLPQFEAGVLTAEVPLVQGRTLYSLWGDWPVLAISLCCVGLLSFRRYQLAKQAK</sequence>
<keyword evidence="3 9" id="KW-1003">Cell membrane</keyword>
<keyword evidence="5 9" id="KW-0812">Transmembrane</keyword>
<gene>
    <name evidence="9" type="primary">lnt</name>
    <name evidence="11" type="ORF">EIK76_13320</name>
</gene>
<dbReference type="InterPro" id="IPR045378">
    <property type="entry name" value="LNT_N"/>
</dbReference>
<keyword evidence="12" id="KW-1185">Reference proteome</keyword>
<dbReference type="Pfam" id="PF00795">
    <property type="entry name" value="CN_hydrolase"/>
    <property type="match status" value="1"/>
</dbReference>
<evidence type="ECO:0000256" key="5">
    <source>
        <dbReference type="ARBA" id="ARBA00022692"/>
    </source>
</evidence>
<evidence type="ECO:0000313" key="12">
    <source>
        <dbReference type="Proteomes" id="UP000276260"/>
    </source>
</evidence>
<dbReference type="CDD" id="cd07571">
    <property type="entry name" value="ALP_N-acyl_transferase"/>
    <property type="match status" value="1"/>
</dbReference>
<dbReference type="HAMAP" id="MF_01148">
    <property type="entry name" value="Lnt"/>
    <property type="match status" value="1"/>
</dbReference>
<evidence type="ECO:0000256" key="7">
    <source>
        <dbReference type="ARBA" id="ARBA00023136"/>
    </source>
</evidence>
<evidence type="ECO:0000259" key="10">
    <source>
        <dbReference type="PROSITE" id="PS50263"/>
    </source>
</evidence>
<evidence type="ECO:0000256" key="8">
    <source>
        <dbReference type="ARBA" id="ARBA00023315"/>
    </source>
</evidence>
<dbReference type="GO" id="GO:0042158">
    <property type="term" value="P:lipoprotein biosynthetic process"/>
    <property type="evidence" value="ECO:0007669"/>
    <property type="project" value="UniProtKB-UniRule"/>
</dbReference>
<dbReference type="RefSeq" id="WP_082101808.1">
    <property type="nucleotide sequence ID" value="NZ_LAVS01000012.1"/>
</dbReference>
<dbReference type="GO" id="GO:0005886">
    <property type="term" value="C:plasma membrane"/>
    <property type="evidence" value="ECO:0007669"/>
    <property type="project" value="UniProtKB-SubCell"/>
</dbReference>
<dbReference type="InterPro" id="IPR036526">
    <property type="entry name" value="C-N_Hydrolase_sf"/>
</dbReference>
<dbReference type="InterPro" id="IPR003010">
    <property type="entry name" value="C-N_Hydrolase"/>
</dbReference>
<feature type="transmembrane region" description="Helical" evidence="9">
    <location>
        <begin position="478"/>
        <end position="499"/>
    </location>
</feature>
<comment type="catalytic activity">
    <reaction evidence="9">
        <text>N-terminal S-1,2-diacyl-sn-glyceryl-L-cysteinyl-[lipoprotein] + a glycerophospholipid = N-acyl-S-1,2-diacyl-sn-glyceryl-L-cysteinyl-[lipoprotein] + a 2-acyl-sn-glycero-3-phospholipid + H(+)</text>
        <dbReference type="Rhea" id="RHEA:48228"/>
        <dbReference type="Rhea" id="RHEA-COMP:14681"/>
        <dbReference type="Rhea" id="RHEA-COMP:14684"/>
        <dbReference type="ChEBI" id="CHEBI:15378"/>
        <dbReference type="ChEBI" id="CHEBI:136912"/>
        <dbReference type="ChEBI" id="CHEBI:140656"/>
        <dbReference type="ChEBI" id="CHEBI:140657"/>
        <dbReference type="ChEBI" id="CHEBI:140660"/>
        <dbReference type="EC" id="2.3.1.269"/>
    </reaction>
</comment>
<feature type="transmembrane region" description="Helical" evidence="9">
    <location>
        <begin position="158"/>
        <end position="180"/>
    </location>
</feature>
<name>A0A3P3QDZ6_9GAMM</name>
<dbReference type="PROSITE" id="PS50263">
    <property type="entry name" value="CN_HYDROLASE"/>
    <property type="match status" value="1"/>
</dbReference>
<evidence type="ECO:0000256" key="4">
    <source>
        <dbReference type="ARBA" id="ARBA00022679"/>
    </source>
</evidence>
<dbReference type="Proteomes" id="UP000276260">
    <property type="component" value="Unassembled WGS sequence"/>
</dbReference>
<dbReference type="PANTHER" id="PTHR38686">
    <property type="entry name" value="APOLIPOPROTEIN N-ACYLTRANSFERASE"/>
    <property type="match status" value="1"/>
</dbReference>
<evidence type="ECO:0000256" key="1">
    <source>
        <dbReference type="ARBA" id="ARBA00004651"/>
    </source>
</evidence>
<dbReference type="NCBIfam" id="TIGR00546">
    <property type="entry name" value="lnt"/>
    <property type="match status" value="1"/>
</dbReference>
<evidence type="ECO:0000256" key="2">
    <source>
        <dbReference type="ARBA" id="ARBA00010065"/>
    </source>
</evidence>
<evidence type="ECO:0000256" key="3">
    <source>
        <dbReference type="ARBA" id="ARBA00022475"/>
    </source>
</evidence>
<comment type="subcellular location">
    <subcellularLocation>
        <location evidence="1 9">Cell membrane</location>
        <topology evidence="1 9">Multi-pass membrane protein</topology>
    </subcellularLocation>
</comment>
<evidence type="ECO:0000256" key="6">
    <source>
        <dbReference type="ARBA" id="ARBA00022989"/>
    </source>
</evidence>
<dbReference type="SUPFAM" id="SSF56317">
    <property type="entry name" value="Carbon-nitrogen hydrolase"/>
    <property type="match status" value="1"/>
</dbReference>
<comment type="function">
    <text evidence="9">Catalyzes the phospholipid dependent N-acylation of the N-terminal cysteine of apolipoprotein, the last step in lipoprotein maturation.</text>
</comment>
<feature type="transmembrane region" description="Helical" evidence="9">
    <location>
        <begin position="187"/>
        <end position="206"/>
    </location>
</feature>
<keyword evidence="4 9" id="KW-0808">Transferase</keyword>
<feature type="transmembrane region" description="Helical" evidence="9">
    <location>
        <begin position="58"/>
        <end position="79"/>
    </location>
</feature>
<feature type="domain" description="CN hydrolase" evidence="10">
    <location>
        <begin position="221"/>
        <end position="471"/>
    </location>
</feature>
<comment type="similarity">
    <text evidence="2 9">Belongs to the CN hydrolase family. Apolipoprotein N-acyltransferase subfamily.</text>
</comment>
<keyword evidence="11" id="KW-0449">Lipoprotein</keyword>
<comment type="pathway">
    <text evidence="9">Protein modification; lipoprotein biosynthesis (N-acyl transfer).</text>
</comment>
<dbReference type="GO" id="GO:0016410">
    <property type="term" value="F:N-acyltransferase activity"/>
    <property type="evidence" value="ECO:0007669"/>
    <property type="project" value="UniProtKB-UniRule"/>
</dbReference>
<reference evidence="11 12" key="1">
    <citation type="submission" date="2018-11" db="EMBL/GenBank/DDBJ databases">
        <title>Draft genome analysis of Rheinheimera mesophila isolated from an industrial waste site.</title>
        <authorList>
            <person name="Yu Q."/>
            <person name="Qi Y."/>
            <person name="Zhang H."/>
            <person name="Lu Y."/>
            <person name="Pu J."/>
        </authorList>
    </citation>
    <scope>NUCLEOTIDE SEQUENCE [LARGE SCALE GENOMIC DNA]</scope>
    <source>
        <strain evidence="11 12">IITR13</strain>
    </source>
</reference>
<feature type="transmembrane region" description="Helical" evidence="9">
    <location>
        <begin position="117"/>
        <end position="138"/>
    </location>
</feature>
<keyword evidence="7 9" id="KW-0472">Membrane</keyword>
<proteinExistence type="inferred from homology"/>
<dbReference type="Gene3D" id="3.60.110.10">
    <property type="entry name" value="Carbon-nitrogen hydrolase"/>
    <property type="match status" value="1"/>
</dbReference>
<dbReference type="EMBL" id="RRCF01000004">
    <property type="protein sequence ID" value="RRJ19437.1"/>
    <property type="molecule type" value="Genomic_DNA"/>
</dbReference>
<dbReference type="OrthoDB" id="9804277at2"/>
<keyword evidence="6 9" id="KW-1133">Transmembrane helix</keyword>
<dbReference type="AlphaFoldDB" id="A0A3P3QDZ6"/>
<organism evidence="11 12">
    <name type="scientific">Rheinheimera mesophila</name>
    <dbReference type="NCBI Taxonomy" id="1547515"/>
    <lineage>
        <taxon>Bacteria</taxon>
        <taxon>Pseudomonadati</taxon>
        <taxon>Pseudomonadota</taxon>
        <taxon>Gammaproteobacteria</taxon>
        <taxon>Chromatiales</taxon>
        <taxon>Chromatiaceae</taxon>
        <taxon>Rheinheimera</taxon>
    </lineage>
</organism>
<feature type="transmembrane region" description="Helical" evidence="9">
    <location>
        <begin position="85"/>
        <end position="105"/>
    </location>
</feature>
<dbReference type="Pfam" id="PF20154">
    <property type="entry name" value="LNT_N"/>
    <property type="match status" value="1"/>
</dbReference>